<evidence type="ECO:0000256" key="6">
    <source>
        <dbReference type="ARBA" id="ARBA00023136"/>
    </source>
</evidence>
<dbReference type="InterPro" id="IPR004680">
    <property type="entry name" value="Cit_transptr-like_dom"/>
</dbReference>
<dbReference type="PANTHER" id="PTHR43302">
    <property type="entry name" value="TRANSPORTER ARSB-RELATED"/>
    <property type="match status" value="1"/>
</dbReference>
<evidence type="ECO:0000313" key="9">
    <source>
        <dbReference type="EMBL" id="HIU60378.1"/>
    </source>
</evidence>
<keyword evidence="5 7" id="KW-1133">Transmembrane helix</keyword>
<proteinExistence type="predicted"/>
<feature type="transmembrane region" description="Helical" evidence="7">
    <location>
        <begin position="205"/>
        <end position="237"/>
    </location>
</feature>
<evidence type="ECO:0000259" key="8">
    <source>
        <dbReference type="Pfam" id="PF03600"/>
    </source>
</evidence>
<dbReference type="Proteomes" id="UP000824094">
    <property type="component" value="Unassembled WGS sequence"/>
</dbReference>
<dbReference type="PANTHER" id="PTHR43302:SF5">
    <property type="entry name" value="TRANSPORTER ARSB-RELATED"/>
    <property type="match status" value="1"/>
</dbReference>
<evidence type="ECO:0000313" key="10">
    <source>
        <dbReference type="Proteomes" id="UP000824094"/>
    </source>
</evidence>
<dbReference type="GO" id="GO:0055085">
    <property type="term" value="P:transmembrane transport"/>
    <property type="evidence" value="ECO:0007669"/>
    <property type="project" value="InterPro"/>
</dbReference>
<evidence type="ECO:0000256" key="1">
    <source>
        <dbReference type="ARBA" id="ARBA00004651"/>
    </source>
</evidence>
<sequence length="374" mass="40604">MKAVLKKVVTFLRQETVLVAAIILAVVSMCIVPPDRAYADYIDWETICLLFSLMAVMKGFQRAGLFSFLAGKLLKKANTSLKVCAVLAFLPFVLSMLITNDVALITFVPFGLIVLKRAGLQKLSIHVVVLQTIAANLGSMMTPMGNPQNLYLYNISGMSFGELMLTMLPYGALAAVMLTGSLFLTRSEAVTEVGTDEKLGNAFRLGWPAVAFVLAVLSLFNLIPSPILAACMLVFLLIADRDSLKKVDYSLLITFIALFIFIGNIGRIPEFRSFLSGILEGRVMIMGVALSQIISNVPAALLLTGFTSEWKEILIGVNLGGLGTLIASMASLISYKAIAKEYPNAKGKYILRFTIFNVAFLGVLIGLYYLIAAL</sequence>
<gene>
    <name evidence="9" type="ORF">IAB05_03180</name>
</gene>
<name>A0A9D1MHY6_9FIRM</name>
<evidence type="ECO:0000256" key="7">
    <source>
        <dbReference type="SAM" id="Phobius"/>
    </source>
</evidence>
<evidence type="ECO:0000256" key="5">
    <source>
        <dbReference type="ARBA" id="ARBA00022989"/>
    </source>
</evidence>
<feature type="transmembrane region" description="Helical" evidence="7">
    <location>
        <begin position="123"/>
        <end position="142"/>
    </location>
</feature>
<keyword evidence="3" id="KW-1003">Cell membrane</keyword>
<dbReference type="GO" id="GO:0005886">
    <property type="term" value="C:plasma membrane"/>
    <property type="evidence" value="ECO:0007669"/>
    <property type="project" value="UniProtKB-SubCell"/>
</dbReference>
<feature type="transmembrane region" description="Helical" evidence="7">
    <location>
        <begin position="283"/>
        <end position="306"/>
    </location>
</feature>
<protein>
    <submittedName>
        <fullName evidence="9">Citrate transporter</fullName>
    </submittedName>
</protein>
<keyword evidence="4 7" id="KW-0812">Transmembrane</keyword>
<evidence type="ECO:0000256" key="3">
    <source>
        <dbReference type="ARBA" id="ARBA00022475"/>
    </source>
</evidence>
<feature type="transmembrane region" description="Helical" evidence="7">
    <location>
        <begin position="163"/>
        <end position="185"/>
    </location>
</feature>
<comment type="subcellular location">
    <subcellularLocation>
        <location evidence="1">Cell membrane</location>
        <topology evidence="1">Multi-pass membrane protein</topology>
    </subcellularLocation>
</comment>
<keyword evidence="6 7" id="KW-0472">Membrane</keyword>
<dbReference type="AlphaFoldDB" id="A0A9D1MHY6"/>
<keyword evidence="2" id="KW-0813">Transport</keyword>
<feature type="transmembrane region" description="Helical" evidence="7">
    <location>
        <begin position="83"/>
        <end position="111"/>
    </location>
</feature>
<dbReference type="EMBL" id="DVNF01000089">
    <property type="protein sequence ID" value="HIU60378.1"/>
    <property type="molecule type" value="Genomic_DNA"/>
</dbReference>
<reference evidence="9" key="1">
    <citation type="submission" date="2020-10" db="EMBL/GenBank/DDBJ databases">
        <authorList>
            <person name="Gilroy R."/>
        </authorList>
    </citation>
    <scope>NUCLEOTIDE SEQUENCE</scope>
    <source>
        <strain evidence="9">18911</strain>
    </source>
</reference>
<feature type="transmembrane region" description="Helical" evidence="7">
    <location>
        <begin position="249"/>
        <end position="268"/>
    </location>
</feature>
<comment type="caution">
    <text evidence="9">The sequence shown here is derived from an EMBL/GenBank/DDBJ whole genome shotgun (WGS) entry which is preliminary data.</text>
</comment>
<feature type="transmembrane region" description="Helical" evidence="7">
    <location>
        <begin position="350"/>
        <end position="371"/>
    </location>
</feature>
<accession>A0A9D1MHY6</accession>
<feature type="domain" description="Citrate transporter-like" evidence="8">
    <location>
        <begin position="19"/>
        <end position="304"/>
    </location>
</feature>
<feature type="transmembrane region" description="Helical" evidence="7">
    <location>
        <begin position="313"/>
        <end position="338"/>
    </location>
</feature>
<reference evidence="9" key="2">
    <citation type="journal article" date="2021" name="PeerJ">
        <title>Extensive microbial diversity within the chicken gut microbiome revealed by metagenomics and culture.</title>
        <authorList>
            <person name="Gilroy R."/>
            <person name="Ravi A."/>
            <person name="Getino M."/>
            <person name="Pursley I."/>
            <person name="Horton D.L."/>
            <person name="Alikhan N.F."/>
            <person name="Baker D."/>
            <person name="Gharbi K."/>
            <person name="Hall N."/>
            <person name="Watson M."/>
            <person name="Adriaenssens E.M."/>
            <person name="Foster-Nyarko E."/>
            <person name="Jarju S."/>
            <person name="Secka A."/>
            <person name="Antonio M."/>
            <person name="Oren A."/>
            <person name="Chaudhuri R.R."/>
            <person name="La Ragione R."/>
            <person name="Hildebrand F."/>
            <person name="Pallen M.J."/>
        </authorList>
    </citation>
    <scope>NUCLEOTIDE SEQUENCE</scope>
    <source>
        <strain evidence="9">18911</strain>
    </source>
</reference>
<organism evidence="9 10">
    <name type="scientific">Candidatus Stercoripulliclostridium merdigallinarum</name>
    <dbReference type="NCBI Taxonomy" id="2840951"/>
    <lineage>
        <taxon>Bacteria</taxon>
        <taxon>Bacillati</taxon>
        <taxon>Bacillota</taxon>
        <taxon>Clostridia</taxon>
        <taxon>Eubacteriales</taxon>
        <taxon>Candidatus Stercoripulliclostridium</taxon>
    </lineage>
</organism>
<feature type="transmembrane region" description="Helical" evidence="7">
    <location>
        <begin position="49"/>
        <end position="71"/>
    </location>
</feature>
<evidence type="ECO:0000256" key="2">
    <source>
        <dbReference type="ARBA" id="ARBA00022448"/>
    </source>
</evidence>
<evidence type="ECO:0000256" key="4">
    <source>
        <dbReference type="ARBA" id="ARBA00022692"/>
    </source>
</evidence>
<dbReference type="Pfam" id="PF03600">
    <property type="entry name" value="CitMHS"/>
    <property type="match status" value="1"/>
</dbReference>